<sequence>MQVTFDRQINSPRPVRHNSVNRTQKALTTTSAWFAFGVGLDCVGRKCTVFKSPTKNSIFINSIISSGAGLFAYFSKNNK</sequence>
<evidence type="ECO:0000313" key="2">
    <source>
        <dbReference type="EMBL" id="HIS82472.1"/>
    </source>
</evidence>
<gene>
    <name evidence="2" type="ORF">IAD41_02555</name>
</gene>
<dbReference type="EMBL" id="DVJO01000053">
    <property type="protein sequence ID" value="HIS82472.1"/>
    <property type="molecule type" value="Genomic_DNA"/>
</dbReference>
<keyword evidence="1" id="KW-0472">Membrane</keyword>
<feature type="transmembrane region" description="Helical" evidence="1">
    <location>
        <begin position="58"/>
        <end position="75"/>
    </location>
</feature>
<dbReference type="AlphaFoldDB" id="A0A9D1FUK6"/>
<name>A0A9D1FUK6_9BACT</name>
<proteinExistence type="predicted"/>
<keyword evidence="1" id="KW-1133">Transmembrane helix</keyword>
<protein>
    <submittedName>
        <fullName evidence="2">Uncharacterized protein</fullName>
    </submittedName>
</protein>
<evidence type="ECO:0000256" key="1">
    <source>
        <dbReference type="SAM" id="Phobius"/>
    </source>
</evidence>
<evidence type="ECO:0000313" key="3">
    <source>
        <dbReference type="Proteomes" id="UP000824139"/>
    </source>
</evidence>
<reference evidence="2" key="1">
    <citation type="submission" date="2020-10" db="EMBL/GenBank/DDBJ databases">
        <authorList>
            <person name="Gilroy R."/>
        </authorList>
    </citation>
    <scope>NUCLEOTIDE SEQUENCE</scope>
    <source>
        <strain evidence="2">CHK152-2994</strain>
    </source>
</reference>
<reference evidence="2" key="2">
    <citation type="journal article" date="2021" name="PeerJ">
        <title>Extensive microbial diversity within the chicken gut microbiome revealed by metagenomics and culture.</title>
        <authorList>
            <person name="Gilroy R."/>
            <person name="Ravi A."/>
            <person name="Getino M."/>
            <person name="Pursley I."/>
            <person name="Horton D.L."/>
            <person name="Alikhan N.F."/>
            <person name="Baker D."/>
            <person name="Gharbi K."/>
            <person name="Hall N."/>
            <person name="Watson M."/>
            <person name="Adriaenssens E.M."/>
            <person name="Foster-Nyarko E."/>
            <person name="Jarju S."/>
            <person name="Secka A."/>
            <person name="Antonio M."/>
            <person name="Oren A."/>
            <person name="Chaudhuri R.R."/>
            <person name="La Ragione R."/>
            <person name="Hildebrand F."/>
            <person name="Pallen M.J."/>
        </authorList>
    </citation>
    <scope>NUCLEOTIDE SEQUENCE</scope>
    <source>
        <strain evidence="2">CHK152-2994</strain>
    </source>
</reference>
<organism evidence="2 3">
    <name type="scientific">Candidatus Scatenecus faecavium</name>
    <dbReference type="NCBI Taxonomy" id="2840915"/>
    <lineage>
        <taxon>Bacteria</taxon>
        <taxon>Candidatus Scatenecus</taxon>
    </lineage>
</organism>
<comment type="caution">
    <text evidence="2">The sequence shown here is derived from an EMBL/GenBank/DDBJ whole genome shotgun (WGS) entry which is preliminary data.</text>
</comment>
<dbReference type="Proteomes" id="UP000824139">
    <property type="component" value="Unassembled WGS sequence"/>
</dbReference>
<keyword evidence="1" id="KW-0812">Transmembrane</keyword>
<accession>A0A9D1FUK6</accession>